<reference evidence="1 2" key="1">
    <citation type="submission" date="2019-10" db="EMBL/GenBank/DDBJ databases">
        <authorList>
            <person name="Palmer J.M."/>
        </authorList>
    </citation>
    <scope>NUCLEOTIDE SEQUENCE [LARGE SCALE GENOMIC DNA]</scope>
    <source>
        <strain evidence="1 2">TWF506</strain>
    </source>
</reference>
<dbReference type="EMBL" id="JAVHJM010000001">
    <property type="protein sequence ID" value="KAK6521186.1"/>
    <property type="molecule type" value="Genomic_DNA"/>
</dbReference>
<sequence>MVAELSERIRTLWALGKLPPPRSNLEYDRKYYVMDTISRVFELLRAWGGDIPPPTSPQPPVKRPILPLTDDQLAKLANGLKISSPVANPQTEEEYMQEFIDEVSKWGLNADDILRKKKPGT</sequence>
<keyword evidence="2" id="KW-1185">Reference proteome</keyword>
<accession>A0AAN8P214</accession>
<dbReference type="Proteomes" id="UP001307849">
    <property type="component" value="Unassembled WGS sequence"/>
</dbReference>
<organism evidence="1 2">
    <name type="scientific">Arthrobotrys conoides</name>
    <dbReference type="NCBI Taxonomy" id="74498"/>
    <lineage>
        <taxon>Eukaryota</taxon>
        <taxon>Fungi</taxon>
        <taxon>Dikarya</taxon>
        <taxon>Ascomycota</taxon>
        <taxon>Pezizomycotina</taxon>
        <taxon>Orbiliomycetes</taxon>
        <taxon>Orbiliales</taxon>
        <taxon>Orbiliaceae</taxon>
        <taxon>Arthrobotrys</taxon>
    </lineage>
</organism>
<name>A0AAN8P214_9PEZI</name>
<evidence type="ECO:0000313" key="2">
    <source>
        <dbReference type="Proteomes" id="UP001307849"/>
    </source>
</evidence>
<comment type="caution">
    <text evidence="1">The sequence shown here is derived from an EMBL/GenBank/DDBJ whole genome shotgun (WGS) entry which is preliminary data.</text>
</comment>
<evidence type="ECO:0000313" key="1">
    <source>
        <dbReference type="EMBL" id="KAK6521186.1"/>
    </source>
</evidence>
<dbReference type="AlphaFoldDB" id="A0AAN8P214"/>
<gene>
    <name evidence="1" type="ORF">TWF506_001411</name>
</gene>
<proteinExistence type="predicted"/>
<protein>
    <submittedName>
        <fullName evidence="1">Uncharacterized protein</fullName>
    </submittedName>
</protein>